<dbReference type="InterPro" id="IPR036388">
    <property type="entry name" value="WH-like_DNA-bd_sf"/>
</dbReference>
<evidence type="ECO:0000256" key="1">
    <source>
        <dbReference type="ARBA" id="ARBA00023015"/>
    </source>
</evidence>
<sequence length="242" mass="26598">MEPQPRYVWMAELLRRPILSGELAPGDRLPSRSRLARAYDVSEQVSRHALRLLVNEGLVEARPGAGYFVRTPPDVHRFPRTDRFSGAGVGPLHTSEYDVATERASGGLARRLVLQEGAAVFRTRTVGTAEGEPVAVHTAWEPTALTRGTLRSPVDAPEAGVLERLAGVGVGVDRVVEEVGVRPLRAPEAASLRLPPGRPMLVVERTHYSQGRPVETSDLVGSVDQCRLVYRLGLTRPRWRRP</sequence>
<keyword evidence="6" id="KW-1185">Reference proteome</keyword>
<dbReference type="Pfam" id="PF07702">
    <property type="entry name" value="UTRA"/>
    <property type="match status" value="1"/>
</dbReference>
<reference evidence="5" key="1">
    <citation type="submission" date="2023-01" db="EMBL/GenBank/DDBJ databases">
        <title>Draft genome sequence of Nocardiopsis sp. LSu2-4 isolated from halophytes.</title>
        <authorList>
            <person name="Duangmal K."/>
            <person name="Chantavorakit T."/>
        </authorList>
    </citation>
    <scope>NUCLEOTIDE SEQUENCE</scope>
    <source>
        <strain evidence="5">LSu2-4</strain>
    </source>
</reference>
<dbReference type="Gene3D" id="3.40.1410.10">
    <property type="entry name" value="Chorismate lyase-like"/>
    <property type="match status" value="1"/>
</dbReference>
<dbReference type="InterPro" id="IPR028978">
    <property type="entry name" value="Chorismate_lyase_/UTRA_dom_sf"/>
</dbReference>
<keyword evidence="3" id="KW-0804">Transcription</keyword>
<dbReference type="RefSeq" id="WP_270678770.1">
    <property type="nucleotide sequence ID" value="NZ_JAQFWP010000030.1"/>
</dbReference>
<evidence type="ECO:0000313" key="6">
    <source>
        <dbReference type="Proteomes" id="UP001165685"/>
    </source>
</evidence>
<proteinExistence type="predicted"/>
<comment type="caution">
    <text evidence="5">The sequence shown here is derived from an EMBL/GenBank/DDBJ whole genome shotgun (WGS) entry which is preliminary data.</text>
</comment>
<keyword evidence="1" id="KW-0805">Transcription regulation</keyword>
<dbReference type="SMART" id="SM00345">
    <property type="entry name" value="HTH_GNTR"/>
    <property type="match status" value="1"/>
</dbReference>
<dbReference type="InterPro" id="IPR011663">
    <property type="entry name" value="UTRA"/>
</dbReference>
<dbReference type="PANTHER" id="PTHR44846:SF17">
    <property type="entry name" value="GNTR-FAMILY TRANSCRIPTIONAL REGULATOR"/>
    <property type="match status" value="1"/>
</dbReference>
<dbReference type="InterPro" id="IPR050679">
    <property type="entry name" value="Bact_HTH_transcr_reg"/>
</dbReference>
<dbReference type="Gene3D" id="1.10.10.10">
    <property type="entry name" value="Winged helix-like DNA-binding domain superfamily/Winged helix DNA-binding domain"/>
    <property type="match status" value="1"/>
</dbReference>
<dbReference type="InterPro" id="IPR036390">
    <property type="entry name" value="WH_DNA-bd_sf"/>
</dbReference>
<accession>A0ABT4TN56</accession>
<feature type="domain" description="HTH gntR-type" evidence="4">
    <location>
        <begin position="4"/>
        <end position="72"/>
    </location>
</feature>
<dbReference type="PROSITE" id="PS50949">
    <property type="entry name" value="HTH_GNTR"/>
    <property type="match status" value="1"/>
</dbReference>
<name>A0ABT4TN56_9ACTN</name>
<organism evidence="5 6">
    <name type="scientific">Nocardiopsis suaedae</name>
    <dbReference type="NCBI Taxonomy" id="3018444"/>
    <lineage>
        <taxon>Bacteria</taxon>
        <taxon>Bacillati</taxon>
        <taxon>Actinomycetota</taxon>
        <taxon>Actinomycetes</taxon>
        <taxon>Streptosporangiales</taxon>
        <taxon>Nocardiopsidaceae</taxon>
        <taxon>Nocardiopsis</taxon>
    </lineage>
</organism>
<dbReference type="CDD" id="cd07377">
    <property type="entry name" value="WHTH_GntR"/>
    <property type="match status" value="1"/>
</dbReference>
<dbReference type="SUPFAM" id="SSF46785">
    <property type="entry name" value="Winged helix' DNA-binding domain"/>
    <property type="match status" value="1"/>
</dbReference>
<dbReference type="PANTHER" id="PTHR44846">
    <property type="entry name" value="MANNOSYL-D-GLYCERATE TRANSPORT/METABOLISM SYSTEM REPRESSOR MNGR-RELATED"/>
    <property type="match status" value="1"/>
</dbReference>
<protein>
    <submittedName>
        <fullName evidence="5">GntR family transcriptional regulator</fullName>
    </submittedName>
</protein>
<dbReference type="InterPro" id="IPR000524">
    <property type="entry name" value="Tscrpt_reg_HTH_GntR"/>
</dbReference>
<dbReference type="EMBL" id="JAQFWP010000030">
    <property type="protein sequence ID" value="MDA2806125.1"/>
    <property type="molecule type" value="Genomic_DNA"/>
</dbReference>
<dbReference type="SUPFAM" id="SSF64288">
    <property type="entry name" value="Chorismate lyase-like"/>
    <property type="match status" value="1"/>
</dbReference>
<dbReference type="Proteomes" id="UP001165685">
    <property type="component" value="Unassembled WGS sequence"/>
</dbReference>
<evidence type="ECO:0000313" key="5">
    <source>
        <dbReference type="EMBL" id="MDA2806125.1"/>
    </source>
</evidence>
<gene>
    <name evidence="5" type="ORF">O4U47_16545</name>
</gene>
<dbReference type="SMART" id="SM00866">
    <property type="entry name" value="UTRA"/>
    <property type="match status" value="1"/>
</dbReference>
<evidence type="ECO:0000256" key="2">
    <source>
        <dbReference type="ARBA" id="ARBA00023125"/>
    </source>
</evidence>
<evidence type="ECO:0000259" key="4">
    <source>
        <dbReference type="PROSITE" id="PS50949"/>
    </source>
</evidence>
<evidence type="ECO:0000256" key="3">
    <source>
        <dbReference type="ARBA" id="ARBA00023163"/>
    </source>
</evidence>
<dbReference type="Pfam" id="PF00392">
    <property type="entry name" value="GntR"/>
    <property type="match status" value="1"/>
</dbReference>
<keyword evidence="2" id="KW-0238">DNA-binding</keyword>